<dbReference type="EMBL" id="BONH01000005">
    <property type="protein sequence ID" value="GIF96580.1"/>
    <property type="molecule type" value="Genomic_DNA"/>
</dbReference>
<protein>
    <submittedName>
        <fullName evidence="1">Uncharacterized protein</fullName>
    </submittedName>
</protein>
<dbReference type="AlphaFoldDB" id="A0A8J3NXL7"/>
<gene>
    <name evidence="1" type="ORF">Cci01nite_16740</name>
</gene>
<evidence type="ECO:0000313" key="1">
    <source>
        <dbReference type="EMBL" id="GIF96580.1"/>
    </source>
</evidence>
<proteinExistence type="predicted"/>
<sequence length="139" mass="14984">MSGYVRCHPCQSHYSAHRGLLADVVAPLTYAVRNEQSAYVMRGYKAVQVVEEHRLVVSVLTWLGLSLHSACLGTVAGLPVTHWATVPSLPPKQGEHPFHRIVALNVPSLQEARLLPAHGVAAGFGSEYRPRLGVSSGPS</sequence>
<dbReference type="Proteomes" id="UP000659904">
    <property type="component" value="Unassembled WGS sequence"/>
</dbReference>
<evidence type="ECO:0000313" key="2">
    <source>
        <dbReference type="Proteomes" id="UP000659904"/>
    </source>
</evidence>
<accession>A0A8J3NXL7</accession>
<keyword evidence="2" id="KW-1185">Reference proteome</keyword>
<reference evidence="1 2" key="1">
    <citation type="submission" date="2021-01" db="EMBL/GenBank/DDBJ databases">
        <title>Whole genome shotgun sequence of Catellatospora citrea NBRC 14495.</title>
        <authorList>
            <person name="Komaki H."/>
            <person name="Tamura T."/>
        </authorList>
    </citation>
    <scope>NUCLEOTIDE SEQUENCE [LARGE SCALE GENOMIC DNA]</scope>
    <source>
        <strain evidence="1 2">NBRC 14495</strain>
    </source>
</reference>
<name>A0A8J3NXL7_9ACTN</name>
<organism evidence="1 2">
    <name type="scientific">Catellatospora citrea</name>
    <dbReference type="NCBI Taxonomy" id="53366"/>
    <lineage>
        <taxon>Bacteria</taxon>
        <taxon>Bacillati</taxon>
        <taxon>Actinomycetota</taxon>
        <taxon>Actinomycetes</taxon>
        <taxon>Micromonosporales</taxon>
        <taxon>Micromonosporaceae</taxon>
        <taxon>Catellatospora</taxon>
    </lineage>
</organism>
<comment type="caution">
    <text evidence="1">The sequence shown here is derived from an EMBL/GenBank/DDBJ whole genome shotgun (WGS) entry which is preliminary data.</text>
</comment>